<dbReference type="AlphaFoldDB" id="A0A165HFM6"/>
<feature type="region of interest" description="Disordered" evidence="1">
    <location>
        <begin position="301"/>
        <end position="321"/>
    </location>
</feature>
<keyword evidence="4" id="KW-1185">Reference proteome</keyword>
<evidence type="ECO:0008006" key="5">
    <source>
        <dbReference type="Google" id="ProtNLM"/>
    </source>
</evidence>
<feature type="transmembrane region" description="Helical" evidence="2">
    <location>
        <begin position="193"/>
        <end position="217"/>
    </location>
</feature>
<dbReference type="InParanoid" id="A0A165HFM6"/>
<keyword evidence="2" id="KW-1133">Transmembrane helix</keyword>
<gene>
    <name evidence="3" type="ORF">EXIGLDRAFT_769486</name>
</gene>
<organism evidence="3 4">
    <name type="scientific">Exidia glandulosa HHB12029</name>
    <dbReference type="NCBI Taxonomy" id="1314781"/>
    <lineage>
        <taxon>Eukaryota</taxon>
        <taxon>Fungi</taxon>
        <taxon>Dikarya</taxon>
        <taxon>Basidiomycota</taxon>
        <taxon>Agaricomycotina</taxon>
        <taxon>Agaricomycetes</taxon>
        <taxon>Auriculariales</taxon>
        <taxon>Exidiaceae</taxon>
        <taxon>Exidia</taxon>
    </lineage>
</organism>
<name>A0A165HFM6_EXIGL</name>
<keyword evidence="2" id="KW-0472">Membrane</keyword>
<protein>
    <recommendedName>
        <fullName evidence="5">Transmembrane protein</fullName>
    </recommendedName>
</protein>
<evidence type="ECO:0000313" key="3">
    <source>
        <dbReference type="EMBL" id="KZV91896.1"/>
    </source>
</evidence>
<feature type="transmembrane region" description="Helical" evidence="2">
    <location>
        <begin position="50"/>
        <end position="73"/>
    </location>
</feature>
<evidence type="ECO:0000313" key="4">
    <source>
        <dbReference type="Proteomes" id="UP000077266"/>
    </source>
</evidence>
<keyword evidence="2" id="KW-0812">Transmembrane</keyword>
<evidence type="ECO:0000256" key="1">
    <source>
        <dbReference type="SAM" id="MobiDB-lite"/>
    </source>
</evidence>
<feature type="transmembrane region" description="Helical" evidence="2">
    <location>
        <begin position="85"/>
        <end position="106"/>
    </location>
</feature>
<feature type="transmembrane region" description="Helical" evidence="2">
    <location>
        <begin position="158"/>
        <end position="181"/>
    </location>
</feature>
<sequence length="321" mass="36145">MVNWTDPLTLELCGRAFQVMTSICFGIYLWEFLVSFWFDMEFFTGKRPFRWTFIVYFLTRYLILLGLIAGVRITNAFQRINCVVWNYLVYSCAHTCFACASLLLLLRVLAIGQWNRCITIPLGAFYLANVGTLVHTVAMTESKYVADLFLCGASNTVASRINVFTSFAFDLTCLITMLVLLMRERGLGIWKFLVQQGIVYFMVATALYLLSSIFLILNLNDAMNEIPQTASVTAMAICATRMHRHLLTTLQGDASRNYPDTMTLPSAGLSRKSSQALAARRLAGSPSVAYGVTIDVQVERRGDDRQDGLSMHKLHREPSSQ</sequence>
<dbReference type="OrthoDB" id="3197626at2759"/>
<dbReference type="Proteomes" id="UP000077266">
    <property type="component" value="Unassembled WGS sequence"/>
</dbReference>
<evidence type="ECO:0000256" key="2">
    <source>
        <dbReference type="SAM" id="Phobius"/>
    </source>
</evidence>
<feature type="transmembrane region" description="Helical" evidence="2">
    <location>
        <begin position="16"/>
        <end position="38"/>
    </location>
</feature>
<feature type="transmembrane region" description="Helical" evidence="2">
    <location>
        <begin position="118"/>
        <end position="138"/>
    </location>
</feature>
<proteinExistence type="predicted"/>
<accession>A0A165HFM6</accession>
<reference evidence="3 4" key="1">
    <citation type="journal article" date="2016" name="Mol. Biol. Evol.">
        <title>Comparative Genomics of Early-Diverging Mushroom-Forming Fungi Provides Insights into the Origins of Lignocellulose Decay Capabilities.</title>
        <authorList>
            <person name="Nagy L.G."/>
            <person name="Riley R."/>
            <person name="Tritt A."/>
            <person name="Adam C."/>
            <person name="Daum C."/>
            <person name="Floudas D."/>
            <person name="Sun H."/>
            <person name="Yadav J.S."/>
            <person name="Pangilinan J."/>
            <person name="Larsson K.H."/>
            <person name="Matsuura K."/>
            <person name="Barry K."/>
            <person name="Labutti K."/>
            <person name="Kuo R."/>
            <person name="Ohm R.A."/>
            <person name="Bhattacharya S.S."/>
            <person name="Shirouzu T."/>
            <person name="Yoshinaga Y."/>
            <person name="Martin F.M."/>
            <person name="Grigoriev I.V."/>
            <person name="Hibbett D.S."/>
        </authorList>
    </citation>
    <scope>NUCLEOTIDE SEQUENCE [LARGE SCALE GENOMIC DNA]</scope>
    <source>
        <strain evidence="3 4">HHB12029</strain>
    </source>
</reference>
<dbReference type="EMBL" id="KV426018">
    <property type="protein sequence ID" value="KZV91896.1"/>
    <property type="molecule type" value="Genomic_DNA"/>
</dbReference>